<sequence length="460" mass="51713">VWSSRSDSSVEQQMVSILSSYTVIPSEATPNCSLLLSESEQINAPTHSLTIYVYKPNHLNKIIPNMNMVDTMRDSLAKILVHYYPLAGRLRMIQGRRWEVECNAKGVILLEAESTRALNDYAIFEPNDTIKELIPKVDYTEPIENSPLFLVQLTRFSNGGFCVGIAISNIITDGISGTHFINLWATLARRDTLEEHDMPLLNKVVLQSSDKKPCFDHKEFKPLPLVLGHADTTEESKKETTVAMLKLSREMVEKLKKKANEGNQGRAYSRYESISAHIWRCVVKARDGYHNQPTVVHIIAGARNRLNPPLPLNYFGNATYPTVTPTCLSGDIVSKPLSYVAHKIREAIEVLTDEYLRSGFGFIRSQSDVGWLRGKNDNEGKVESLFLGNPNLNIWSWMRNMPMYGPNFGWGRPVYMGPGAVKGDGRAFIMPGQEDGSVLVAIRLQSAHVEAFKEVFHKDM</sequence>
<dbReference type="InterPro" id="IPR050317">
    <property type="entry name" value="Plant_Fungal_Acyltransferase"/>
</dbReference>
<evidence type="ECO:0000313" key="3">
    <source>
        <dbReference type="Proteomes" id="UP000289340"/>
    </source>
</evidence>
<comment type="similarity">
    <text evidence="1">Belongs to the plant acyltransferase family.</text>
</comment>
<dbReference type="PANTHER" id="PTHR31642">
    <property type="entry name" value="TRICHOTHECENE 3-O-ACETYLTRANSFERASE"/>
    <property type="match status" value="1"/>
</dbReference>
<comment type="caution">
    <text evidence="2">The sequence shown here is derived from an EMBL/GenBank/DDBJ whole genome shotgun (WGS) entry which is preliminary data.</text>
</comment>
<organism evidence="2 3">
    <name type="scientific">Glycine soja</name>
    <name type="common">Wild soybean</name>
    <dbReference type="NCBI Taxonomy" id="3848"/>
    <lineage>
        <taxon>Eukaryota</taxon>
        <taxon>Viridiplantae</taxon>
        <taxon>Streptophyta</taxon>
        <taxon>Embryophyta</taxon>
        <taxon>Tracheophyta</taxon>
        <taxon>Spermatophyta</taxon>
        <taxon>Magnoliopsida</taxon>
        <taxon>eudicotyledons</taxon>
        <taxon>Gunneridae</taxon>
        <taxon>Pentapetalae</taxon>
        <taxon>rosids</taxon>
        <taxon>fabids</taxon>
        <taxon>Fabales</taxon>
        <taxon>Fabaceae</taxon>
        <taxon>Papilionoideae</taxon>
        <taxon>50 kb inversion clade</taxon>
        <taxon>NPAAA clade</taxon>
        <taxon>indigoferoid/millettioid clade</taxon>
        <taxon>Phaseoleae</taxon>
        <taxon>Glycine</taxon>
        <taxon>Glycine subgen. Soja</taxon>
    </lineage>
</organism>
<dbReference type="InterPro" id="IPR023213">
    <property type="entry name" value="CAT-like_dom_sf"/>
</dbReference>
<dbReference type="AlphaFoldDB" id="A0A445GIU5"/>
<protein>
    <submittedName>
        <fullName evidence="2">Spermidine hydroxycinnamoyl transferase</fullName>
    </submittedName>
</protein>
<reference evidence="2 3" key="1">
    <citation type="submission" date="2018-09" db="EMBL/GenBank/DDBJ databases">
        <title>A high-quality reference genome of wild soybean provides a powerful tool to mine soybean genomes.</title>
        <authorList>
            <person name="Xie M."/>
            <person name="Chung C.Y.L."/>
            <person name="Li M.-W."/>
            <person name="Wong F.-L."/>
            <person name="Chan T.-F."/>
            <person name="Lam H.-M."/>
        </authorList>
    </citation>
    <scope>NUCLEOTIDE SEQUENCE [LARGE SCALE GENOMIC DNA]</scope>
    <source>
        <strain evidence="3">cv. W05</strain>
        <tissue evidence="2">Hypocotyl of etiolated seedlings</tissue>
    </source>
</reference>
<dbReference type="Pfam" id="PF02458">
    <property type="entry name" value="Transferase"/>
    <property type="match status" value="1"/>
</dbReference>
<keyword evidence="2" id="KW-0808">Transferase</keyword>
<accession>A0A445GIU5</accession>
<dbReference type="PANTHER" id="PTHR31642:SF322">
    <property type="entry name" value="SHIKIMATE_QUINATE HYDROXYCINNAMOYLTRANSFERASE"/>
    <property type="match status" value="1"/>
</dbReference>
<gene>
    <name evidence="2" type="ORF">D0Y65_043748</name>
</gene>
<dbReference type="Gene3D" id="3.30.559.10">
    <property type="entry name" value="Chloramphenicol acetyltransferase-like domain"/>
    <property type="match status" value="2"/>
</dbReference>
<feature type="non-terminal residue" evidence="2">
    <location>
        <position position="1"/>
    </location>
</feature>
<dbReference type="GO" id="GO:0016747">
    <property type="term" value="F:acyltransferase activity, transferring groups other than amino-acyl groups"/>
    <property type="evidence" value="ECO:0007669"/>
    <property type="project" value="TreeGrafter"/>
</dbReference>
<evidence type="ECO:0000313" key="2">
    <source>
        <dbReference type="EMBL" id="RZB61123.1"/>
    </source>
</evidence>
<name>A0A445GIU5_GLYSO</name>
<evidence type="ECO:0000256" key="1">
    <source>
        <dbReference type="ARBA" id="ARBA00009861"/>
    </source>
</evidence>
<dbReference type="EMBL" id="QZWG01000016">
    <property type="protein sequence ID" value="RZB61123.1"/>
    <property type="molecule type" value="Genomic_DNA"/>
</dbReference>
<dbReference type="Proteomes" id="UP000289340">
    <property type="component" value="Chromosome 16"/>
</dbReference>
<keyword evidence="3" id="KW-1185">Reference proteome</keyword>
<proteinExistence type="inferred from homology"/>